<accession>A0ABU9H9A1</accession>
<dbReference type="Proteomes" id="UP001366060">
    <property type="component" value="Unassembled WGS sequence"/>
</dbReference>
<name>A0ABU9H9A1_9GAMM</name>
<dbReference type="EMBL" id="JBAKBA010000005">
    <property type="protein sequence ID" value="MEL0658222.1"/>
    <property type="molecule type" value="Genomic_DNA"/>
</dbReference>
<dbReference type="InterPro" id="IPR019734">
    <property type="entry name" value="TPR_rpt"/>
</dbReference>
<keyword evidence="2 3" id="KW-0802">TPR repeat</keyword>
<organism evidence="5 6">
    <name type="scientific">Psychromonas arctica</name>
    <dbReference type="NCBI Taxonomy" id="168275"/>
    <lineage>
        <taxon>Bacteria</taxon>
        <taxon>Pseudomonadati</taxon>
        <taxon>Pseudomonadota</taxon>
        <taxon>Gammaproteobacteria</taxon>
        <taxon>Alteromonadales</taxon>
        <taxon>Psychromonadaceae</taxon>
        <taxon>Psychromonas</taxon>
    </lineage>
</organism>
<dbReference type="PANTHER" id="PTHR44227:SF3">
    <property type="entry name" value="PROTEIN O-MANNOSYL-TRANSFERASE TMTC4"/>
    <property type="match status" value="1"/>
</dbReference>
<dbReference type="InterPro" id="IPR052346">
    <property type="entry name" value="O-mannosyl-transferase_TMTC"/>
</dbReference>
<feature type="chain" id="PRO_5046159833" evidence="4">
    <location>
        <begin position="21"/>
        <end position="260"/>
    </location>
</feature>
<dbReference type="Pfam" id="PF13432">
    <property type="entry name" value="TPR_16"/>
    <property type="match status" value="1"/>
</dbReference>
<comment type="caution">
    <text evidence="5">The sequence shown here is derived from an EMBL/GenBank/DDBJ whole genome shotgun (WGS) entry which is preliminary data.</text>
</comment>
<feature type="signal peptide" evidence="4">
    <location>
        <begin position="1"/>
        <end position="20"/>
    </location>
</feature>
<keyword evidence="4" id="KW-0732">Signal</keyword>
<dbReference type="PANTHER" id="PTHR44227">
    <property type="match status" value="1"/>
</dbReference>
<dbReference type="SMART" id="SM00028">
    <property type="entry name" value="TPR"/>
    <property type="match status" value="3"/>
</dbReference>
<reference evidence="5 6" key="1">
    <citation type="submission" date="2024-02" db="EMBL/GenBank/DDBJ databases">
        <title>Bacteria isolated from the canopy kelp, Nereocystis luetkeana.</title>
        <authorList>
            <person name="Pfister C.A."/>
            <person name="Younker I.T."/>
            <person name="Light S.H."/>
        </authorList>
    </citation>
    <scope>NUCLEOTIDE SEQUENCE [LARGE SCALE GENOMIC DNA]</scope>
    <source>
        <strain evidence="5 6">TI.2.07</strain>
    </source>
</reference>
<dbReference type="PROSITE" id="PS51257">
    <property type="entry name" value="PROKAR_LIPOPROTEIN"/>
    <property type="match status" value="1"/>
</dbReference>
<gene>
    <name evidence="5" type="primary">pilW</name>
    <name evidence="5" type="ORF">V6255_03625</name>
</gene>
<dbReference type="InterPro" id="IPR013360">
    <property type="entry name" value="Pilus_4_PilW"/>
</dbReference>
<feature type="repeat" description="TPR" evidence="3">
    <location>
        <begin position="76"/>
        <end position="109"/>
    </location>
</feature>
<sequence>MRFIFVALISVFFISACVSTETTTTVNSPGGKKMAFDPEGAADTRVKLALLYLENKQMQQAKENLDTALKYQPDSAKVHRIFAYYYEKVNENDKAEKFYKESLSLDPDNGDTNHNYATFLCGQSEYVKAEEYFLKAISAPHYTRVARSYANAAICAEKANHNDKAIFYYGYALSHSPNSNEINLSLAKLNITEKNYQAAVLNLFAFQKDSKPTAESLWQWIRLSYATGKESSLSRYSTQLLQKFPESEQALNYLTNKYYD</sequence>
<evidence type="ECO:0000256" key="2">
    <source>
        <dbReference type="ARBA" id="ARBA00022803"/>
    </source>
</evidence>
<proteinExistence type="predicted"/>
<evidence type="ECO:0000256" key="3">
    <source>
        <dbReference type="PROSITE-ProRule" id="PRU00339"/>
    </source>
</evidence>
<dbReference type="SUPFAM" id="SSF48452">
    <property type="entry name" value="TPR-like"/>
    <property type="match status" value="1"/>
</dbReference>
<evidence type="ECO:0000313" key="6">
    <source>
        <dbReference type="Proteomes" id="UP001366060"/>
    </source>
</evidence>
<keyword evidence="1" id="KW-0677">Repeat</keyword>
<dbReference type="InterPro" id="IPR011990">
    <property type="entry name" value="TPR-like_helical_dom_sf"/>
</dbReference>
<dbReference type="RefSeq" id="WP_341626917.1">
    <property type="nucleotide sequence ID" value="NZ_JBAKBA010000005.1"/>
</dbReference>
<dbReference type="NCBIfam" id="TIGR02521">
    <property type="entry name" value="type_IV_pilW"/>
    <property type="match status" value="1"/>
</dbReference>
<dbReference type="Gene3D" id="1.25.40.10">
    <property type="entry name" value="Tetratricopeptide repeat domain"/>
    <property type="match status" value="1"/>
</dbReference>
<dbReference type="PROSITE" id="PS50005">
    <property type="entry name" value="TPR"/>
    <property type="match status" value="2"/>
</dbReference>
<protein>
    <submittedName>
        <fullName evidence="5">Type IV pilus biogenesis/stability protein PilW</fullName>
    </submittedName>
</protein>
<feature type="repeat" description="TPR" evidence="3">
    <location>
        <begin position="42"/>
        <end position="75"/>
    </location>
</feature>
<evidence type="ECO:0000256" key="4">
    <source>
        <dbReference type="SAM" id="SignalP"/>
    </source>
</evidence>
<evidence type="ECO:0000256" key="1">
    <source>
        <dbReference type="ARBA" id="ARBA00022737"/>
    </source>
</evidence>
<keyword evidence="6" id="KW-1185">Reference proteome</keyword>
<evidence type="ECO:0000313" key="5">
    <source>
        <dbReference type="EMBL" id="MEL0658222.1"/>
    </source>
</evidence>